<evidence type="ECO:0000256" key="2">
    <source>
        <dbReference type="SAM" id="SignalP"/>
    </source>
</evidence>
<accession>A0ABW5K8A7</accession>
<name>A0ABW5K8A7_9FLAO</name>
<dbReference type="Proteomes" id="UP001597394">
    <property type="component" value="Unassembled WGS sequence"/>
</dbReference>
<gene>
    <name evidence="3" type="ORF">ACFSO8_06145</name>
</gene>
<keyword evidence="2" id="KW-0732">Signal</keyword>
<evidence type="ECO:0000313" key="4">
    <source>
        <dbReference type="Proteomes" id="UP001597394"/>
    </source>
</evidence>
<protein>
    <submittedName>
        <fullName evidence="3">Uncharacterized protein</fullName>
    </submittedName>
</protein>
<reference evidence="4" key="1">
    <citation type="journal article" date="2019" name="Int. J. Syst. Evol. Microbiol.">
        <title>The Global Catalogue of Microorganisms (GCM) 10K type strain sequencing project: providing services to taxonomists for standard genome sequencing and annotation.</title>
        <authorList>
            <consortium name="The Broad Institute Genomics Platform"/>
            <consortium name="The Broad Institute Genome Sequencing Center for Infectious Disease"/>
            <person name="Wu L."/>
            <person name="Ma J."/>
        </authorList>
    </citation>
    <scope>NUCLEOTIDE SEQUENCE [LARGE SCALE GENOMIC DNA]</scope>
    <source>
        <strain evidence="4">KCTC 52204</strain>
    </source>
</reference>
<keyword evidence="4" id="KW-1185">Reference proteome</keyword>
<feature type="signal peptide" evidence="2">
    <location>
        <begin position="1"/>
        <end position="18"/>
    </location>
</feature>
<evidence type="ECO:0000256" key="1">
    <source>
        <dbReference type="SAM" id="MobiDB-lite"/>
    </source>
</evidence>
<evidence type="ECO:0000313" key="3">
    <source>
        <dbReference type="EMBL" id="MFD2545041.1"/>
    </source>
</evidence>
<dbReference type="RefSeq" id="WP_255928648.1">
    <property type="nucleotide sequence ID" value="NZ_JANFQP010000001.1"/>
</dbReference>
<feature type="chain" id="PRO_5045969339" evidence="2">
    <location>
        <begin position="19"/>
        <end position="249"/>
    </location>
</feature>
<comment type="caution">
    <text evidence="3">The sequence shown here is derived from an EMBL/GenBank/DDBJ whole genome shotgun (WGS) entry which is preliminary data.</text>
</comment>
<proteinExistence type="predicted"/>
<organism evidence="3 4">
    <name type="scientific">Kaistella montana</name>
    <dbReference type="NCBI Taxonomy" id="1849733"/>
    <lineage>
        <taxon>Bacteria</taxon>
        <taxon>Pseudomonadati</taxon>
        <taxon>Bacteroidota</taxon>
        <taxon>Flavobacteriia</taxon>
        <taxon>Flavobacteriales</taxon>
        <taxon>Weeksellaceae</taxon>
        <taxon>Chryseobacterium group</taxon>
        <taxon>Kaistella</taxon>
    </lineage>
</organism>
<feature type="region of interest" description="Disordered" evidence="1">
    <location>
        <begin position="146"/>
        <end position="168"/>
    </location>
</feature>
<dbReference type="EMBL" id="JBHULG010000001">
    <property type="protein sequence ID" value="MFD2545041.1"/>
    <property type="molecule type" value="Genomic_DNA"/>
</dbReference>
<sequence length="249" mass="28033">MKKLLLFSLLMAFATGFSQNISDYAYVYIPKEFQDAKANKYGLKDLLKSKLKAKKYIIVEEPTNSTCEMLKAEVADTSNFMKNKVQISFKDCNNKEIANYEGKSSIKEFEPGMKEALQFAMSNVAVSAPKSSEMVVLKEKSEPVSEKITENKVEHSTTKNETPAENKAESFSNGFLNLNKITISQNQFILANPNNSVPFAIFKASTKKDVYHVQLENGSHTLGYFENGKIVIEIPTSDGNYKKEEFLKK</sequence>